<dbReference type="SUPFAM" id="SSF82199">
    <property type="entry name" value="SET domain"/>
    <property type="match status" value="1"/>
</dbReference>
<dbReference type="CDD" id="cd19177">
    <property type="entry name" value="SET_SETD4"/>
    <property type="match status" value="1"/>
</dbReference>
<feature type="domain" description="SET" evidence="1">
    <location>
        <begin position="19"/>
        <end position="242"/>
    </location>
</feature>
<gene>
    <name evidence="2" type="ORF">K491DRAFT_670845</name>
</gene>
<dbReference type="PROSITE" id="PS50280">
    <property type="entry name" value="SET"/>
    <property type="match status" value="1"/>
</dbReference>
<dbReference type="InterPro" id="IPR044429">
    <property type="entry name" value="SETD4_SET"/>
</dbReference>
<reference evidence="2" key="1">
    <citation type="journal article" date="2020" name="Stud. Mycol.">
        <title>101 Dothideomycetes genomes: a test case for predicting lifestyles and emergence of pathogens.</title>
        <authorList>
            <person name="Haridas S."/>
            <person name="Albert R."/>
            <person name="Binder M."/>
            <person name="Bloem J."/>
            <person name="Labutti K."/>
            <person name="Salamov A."/>
            <person name="Andreopoulos B."/>
            <person name="Baker S."/>
            <person name="Barry K."/>
            <person name="Bills G."/>
            <person name="Bluhm B."/>
            <person name="Cannon C."/>
            <person name="Castanera R."/>
            <person name="Culley D."/>
            <person name="Daum C."/>
            <person name="Ezra D."/>
            <person name="Gonzalez J."/>
            <person name="Henrissat B."/>
            <person name="Kuo A."/>
            <person name="Liang C."/>
            <person name="Lipzen A."/>
            <person name="Lutzoni F."/>
            <person name="Magnuson J."/>
            <person name="Mondo S."/>
            <person name="Nolan M."/>
            <person name="Ohm R."/>
            <person name="Pangilinan J."/>
            <person name="Park H.-J."/>
            <person name="Ramirez L."/>
            <person name="Alfaro M."/>
            <person name="Sun H."/>
            <person name="Tritt A."/>
            <person name="Yoshinaga Y."/>
            <person name="Zwiers L.-H."/>
            <person name="Turgeon B."/>
            <person name="Goodwin S."/>
            <person name="Spatafora J."/>
            <person name="Crous P."/>
            <person name="Grigoriev I."/>
        </authorList>
    </citation>
    <scope>NUCLEOTIDE SEQUENCE</scope>
    <source>
        <strain evidence="2">CBS 122681</strain>
    </source>
</reference>
<dbReference type="Gene3D" id="3.90.1410.10">
    <property type="entry name" value="set domain protein methyltransferase, domain 1"/>
    <property type="match status" value="1"/>
</dbReference>
<keyword evidence="3" id="KW-1185">Reference proteome</keyword>
<dbReference type="InterPro" id="IPR050600">
    <property type="entry name" value="SETD3_SETD6_MTase"/>
</dbReference>
<protein>
    <submittedName>
        <fullName evidence="2">SET domain-containing protein</fullName>
    </submittedName>
</protein>
<accession>A0A6A6SMW1</accession>
<dbReference type="GO" id="GO:0016279">
    <property type="term" value="F:protein-lysine N-methyltransferase activity"/>
    <property type="evidence" value="ECO:0007669"/>
    <property type="project" value="InterPro"/>
</dbReference>
<dbReference type="OrthoDB" id="341421at2759"/>
<organism evidence="2 3">
    <name type="scientific">Lophiostoma macrostomum CBS 122681</name>
    <dbReference type="NCBI Taxonomy" id="1314788"/>
    <lineage>
        <taxon>Eukaryota</taxon>
        <taxon>Fungi</taxon>
        <taxon>Dikarya</taxon>
        <taxon>Ascomycota</taxon>
        <taxon>Pezizomycotina</taxon>
        <taxon>Dothideomycetes</taxon>
        <taxon>Pleosporomycetidae</taxon>
        <taxon>Pleosporales</taxon>
        <taxon>Lophiostomataceae</taxon>
        <taxon>Lophiostoma</taxon>
    </lineage>
</organism>
<dbReference type="EMBL" id="MU004546">
    <property type="protein sequence ID" value="KAF2648297.1"/>
    <property type="molecule type" value="Genomic_DNA"/>
</dbReference>
<dbReference type="PANTHER" id="PTHR13271:SF137">
    <property type="entry name" value="SET DOMAIN-CONTAINING PROTEIN"/>
    <property type="match status" value="1"/>
</dbReference>
<name>A0A6A6SMW1_9PLEO</name>
<sequence length="418" mass="47000">MALDPGQEHARFVSWAEKNGVTIDGVAPARFVGRGIGIVAARDLKAGERLVHVRNSSLVTVASPAVQGHKFPGHVTVHGRLAAFLATEYEKGKAVHKAWQDVWPSKQDFETTMPIHWSKEARECLPVTSKVLLKAQRTKLNSDFDTIRPMYPSMSKPLFTYTWMIVNTRTFYWDYPDLSTAHPSLPKKRAKLTADDCYAMCPFMDYFNHSDVGCDPPHDKHGYSITADRDYEAGEEVYLSYGTHTNDFLLAEYGFILPINKCDALSLDHIILPELSSSQADTLKEDGFYGNYTLTPTSSTDPTTLTCHRTQSVLRLLILPSRRYTSFISGTDDGSAEQIIVNAYLRNLIIAYQRQAMEISEAVDSLSTTSNDSANKEWIEDEGVLVRQRVLASQQEILRTRWEQIRGILNEAVRSLDA</sequence>
<dbReference type="InterPro" id="IPR001214">
    <property type="entry name" value="SET_dom"/>
</dbReference>
<dbReference type="Proteomes" id="UP000799324">
    <property type="component" value="Unassembled WGS sequence"/>
</dbReference>
<evidence type="ECO:0000313" key="3">
    <source>
        <dbReference type="Proteomes" id="UP000799324"/>
    </source>
</evidence>
<proteinExistence type="predicted"/>
<dbReference type="Pfam" id="PF00856">
    <property type="entry name" value="SET"/>
    <property type="match status" value="1"/>
</dbReference>
<dbReference type="AlphaFoldDB" id="A0A6A6SMW1"/>
<dbReference type="PANTHER" id="PTHR13271">
    <property type="entry name" value="UNCHARACTERIZED PUTATIVE METHYLTRANSFERASE"/>
    <property type="match status" value="1"/>
</dbReference>
<evidence type="ECO:0000259" key="1">
    <source>
        <dbReference type="PROSITE" id="PS50280"/>
    </source>
</evidence>
<evidence type="ECO:0000313" key="2">
    <source>
        <dbReference type="EMBL" id="KAF2648297.1"/>
    </source>
</evidence>
<dbReference type="InterPro" id="IPR046341">
    <property type="entry name" value="SET_dom_sf"/>
</dbReference>